<gene>
    <name evidence="2" type="ORF">ABWK59_34260</name>
</gene>
<feature type="compositionally biased region" description="Polar residues" evidence="1">
    <location>
        <begin position="1"/>
        <end position="10"/>
    </location>
</feature>
<dbReference type="KEGG" id="kcm:ABWK59_34260"/>
<proteinExistence type="predicted"/>
<protein>
    <submittedName>
        <fullName evidence="2">Uncharacterized protein</fullName>
    </submittedName>
</protein>
<sequence length="54" mass="6223">MNPQEYTESRSAAVVSLPHRTESPEFDHLVDEIQHPETTEALYEMPLRTPPEES</sequence>
<evidence type="ECO:0000313" key="2">
    <source>
        <dbReference type="EMBL" id="XCM83635.1"/>
    </source>
</evidence>
<evidence type="ECO:0000256" key="1">
    <source>
        <dbReference type="SAM" id="MobiDB-lite"/>
    </source>
</evidence>
<dbReference type="RefSeq" id="WP_354644571.1">
    <property type="nucleotide sequence ID" value="NZ_CP159872.1"/>
</dbReference>
<feature type="region of interest" description="Disordered" evidence="1">
    <location>
        <begin position="1"/>
        <end position="23"/>
    </location>
</feature>
<dbReference type="AlphaFoldDB" id="A0AAU8K4S6"/>
<accession>A0AAU8K4S6</accession>
<name>A0AAU8K4S6_9ACTN</name>
<reference evidence="2" key="1">
    <citation type="submission" date="2024-06" db="EMBL/GenBank/DDBJ databases">
        <title>The genome sequences of Kitasatospora sp. strain HUAS MG31.</title>
        <authorList>
            <person name="Mo P."/>
        </authorList>
    </citation>
    <scope>NUCLEOTIDE SEQUENCE</scope>
    <source>
        <strain evidence="2">HUAS MG31</strain>
    </source>
</reference>
<dbReference type="EMBL" id="CP159872">
    <property type="protein sequence ID" value="XCM83635.1"/>
    <property type="molecule type" value="Genomic_DNA"/>
</dbReference>
<organism evidence="2">
    <name type="scientific">Kitasatospora camelliae</name>
    <dbReference type="NCBI Taxonomy" id="3156397"/>
    <lineage>
        <taxon>Bacteria</taxon>
        <taxon>Bacillati</taxon>
        <taxon>Actinomycetota</taxon>
        <taxon>Actinomycetes</taxon>
        <taxon>Kitasatosporales</taxon>
        <taxon>Streptomycetaceae</taxon>
        <taxon>Kitasatospora</taxon>
    </lineage>
</organism>